<feature type="non-terminal residue" evidence="2">
    <location>
        <position position="74"/>
    </location>
</feature>
<comment type="caution">
    <text evidence="2">The sequence shown here is derived from an EMBL/GenBank/DDBJ whole genome shotgun (WGS) entry which is preliminary data.</text>
</comment>
<feature type="compositionally biased region" description="Acidic residues" evidence="1">
    <location>
        <begin position="1"/>
        <end position="12"/>
    </location>
</feature>
<evidence type="ECO:0000313" key="2">
    <source>
        <dbReference type="EMBL" id="KAL0171997.1"/>
    </source>
</evidence>
<gene>
    <name evidence="2" type="ORF">M9458_032308</name>
</gene>
<protein>
    <submittedName>
        <fullName evidence="2">Uncharacterized protein</fullName>
    </submittedName>
</protein>
<evidence type="ECO:0000313" key="3">
    <source>
        <dbReference type="Proteomes" id="UP001529510"/>
    </source>
</evidence>
<organism evidence="2 3">
    <name type="scientific">Cirrhinus mrigala</name>
    <name type="common">Mrigala</name>
    <dbReference type="NCBI Taxonomy" id="683832"/>
    <lineage>
        <taxon>Eukaryota</taxon>
        <taxon>Metazoa</taxon>
        <taxon>Chordata</taxon>
        <taxon>Craniata</taxon>
        <taxon>Vertebrata</taxon>
        <taxon>Euteleostomi</taxon>
        <taxon>Actinopterygii</taxon>
        <taxon>Neopterygii</taxon>
        <taxon>Teleostei</taxon>
        <taxon>Ostariophysi</taxon>
        <taxon>Cypriniformes</taxon>
        <taxon>Cyprinidae</taxon>
        <taxon>Labeoninae</taxon>
        <taxon>Labeonini</taxon>
        <taxon>Cirrhinus</taxon>
    </lineage>
</organism>
<feature type="compositionally biased region" description="Acidic residues" evidence="1">
    <location>
        <begin position="27"/>
        <end position="74"/>
    </location>
</feature>
<name>A0ABD0PDL6_CIRMR</name>
<sequence length="74" mass="8169">KVENTEQGDDYLEPVSPERGSLPADENYSDAEQEDDEGPADDEEDEEVQSEGSEADEDDEEDEVGDEVTDEDGE</sequence>
<evidence type="ECO:0000256" key="1">
    <source>
        <dbReference type="SAM" id="MobiDB-lite"/>
    </source>
</evidence>
<dbReference type="Proteomes" id="UP001529510">
    <property type="component" value="Unassembled WGS sequence"/>
</dbReference>
<accession>A0ABD0PDL6</accession>
<proteinExistence type="predicted"/>
<feature type="non-terminal residue" evidence="2">
    <location>
        <position position="1"/>
    </location>
</feature>
<keyword evidence="3" id="KW-1185">Reference proteome</keyword>
<dbReference type="EMBL" id="JAMKFB020000016">
    <property type="protein sequence ID" value="KAL0171997.1"/>
    <property type="molecule type" value="Genomic_DNA"/>
</dbReference>
<feature type="region of interest" description="Disordered" evidence="1">
    <location>
        <begin position="1"/>
        <end position="74"/>
    </location>
</feature>
<reference evidence="2 3" key="1">
    <citation type="submission" date="2024-05" db="EMBL/GenBank/DDBJ databases">
        <title>Genome sequencing and assembly of Indian major carp, Cirrhinus mrigala (Hamilton, 1822).</title>
        <authorList>
            <person name="Mohindra V."/>
            <person name="Chowdhury L.M."/>
            <person name="Lal K."/>
            <person name="Jena J.K."/>
        </authorList>
    </citation>
    <scope>NUCLEOTIDE SEQUENCE [LARGE SCALE GENOMIC DNA]</scope>
    <source>
        <strain evidence="2">CM1030</strain>
        <tissue evidence="2">Blood</tissue>
    </source>
</reference>
<dbReference type="AlphaFoldDB" id="A0ABD0PDL6"/>